<organism evidence="2 3">
    <name type="scientific">Devosia ureilytica</name>
    <dbReference type="NCBI Taxonomy" id="2952754"/>
    <lineage>
        <taxon>Bacteria</taxon>
        <taxon>Pseudomonadati</taxon>
        <taxon>Pseudomonadota</taxon>
        <taxon>Alphaproteobacteria</taxon>
        <taxon>Hyphomicrobiales</taxon>
        <taxon>Devosiaceae</taxon>
        <taxon>Devosia</taxon>
    </lineage>
</organism>
<dbReference type="GO" id="GO:0016757">
    <property type="term" value="F:glycosyltransferase activity"/>
    <property type="evidence" value="ECO:0007669"/>
    <property type="project" value="UniProtKB-KW"/>
</dbReference>
<dbReference type="Pfam" id="PF00535">
    <property type="entry name" value="Glycos_transf_2"/>
    <property type="match status" value="1"/>
</dbReference>
<evidence type="ECO:0000313" key="2">
    <source>
        <dbReference type="EMBL" id="MCP8885497.1"/>
    </source>
</evidence>
<protein>
    <submittedName>
        <fullName evidence="2">Glycosyltransferase</fullName>
        <ecNumber evidence="2">2.4.-.-</ecNumber>
    </submittedName>
</protein>
<keyword evidence="3" id="KW-1185">Reference proteome</keyword>
<evidence type="ECO:0000313" key="3">
    <source>
        <dbReference type="Proteomes" id="UP001060275"/>
    </source>
</evidence>
<dbReference type="PANTHER" id="PTHR43685">
    <property type="entry name" value="GLYCOSYLTRANSFERASE"/>
    <property type="match status" value="1"/>
</dbReference>
<dbReference type="EMBL" id="JAMWDU010000001">
    <property type="protein sequence ID" value="MCP8885497.1"/>
    <property type="molecule type" value="Genomic_DNA"/>
</dbReference>
<dbReference type="InterPro" id="IPR001173">
    <property type="entry name" value="Glyco_trans_2-like"/>
</dbReference>
<gene>
    <name evidence="2" type="ORF">NF348_00045</name>
</gene>
<sequence>MHPNITIGITCHNASDTIARAVESALAQDWPALEVVAVDDCSSDGSWEILTDLAAREPRLRIVRHDLNKGYPAALNTILEHASGEFVAIFDDDDDNVADRLKAQVERIKAYEAESGAELVLCYTNRAVVKNGQDTPDHIAQAIGRAGPEPHGPEVADYILGIGASPDRVWGMFGSCTLMARKSTFATIGPFDADFRRCAEWDMAIRGAQMGAHFIAVNRPLITQYKTQSADKSGTKPLHYALMLRDKHRDYLNGKGVYLASKMFARSNFWGNKKQKLKSRFYRALGYALAPRLIPSYLKRRSGGVV</sequence>
<proteinExistence type="predicted"/>
<dbReference type="PANTHER" id="PTHR43685:SF2">
    <property type="entry name" value="GLYCOSYLTRANSFERASE 2-LIKE DOMAIN-CONTAINING PROTEIN"/>
    <property type="match status" value="1"/>
</dbReference>
<dbReference type="EC" id="2.4.-.-" evidence="2"/>
<name>A0A9Q4AKW2_9HYPH</name>
<accession>A0A9Q4AKW2</accession>
<comment type="caution">
    <text evidence="2">The sequence shown here is derived from an EMBL/GenBank/DDBJ whole genome shotgun (WGS) entry which is preliminary data.</text>
</comment>
<dbReference type="Gene3D" id="3.90.550.10">
    <property type="entry name" value="Spore Coat Polysaccharide Biosynthesis Protein SpsA, Chain A"/>
    <property type="match status" value="1"/>
</dbReference>
<dbReference type="Proteomes" id="UP001060275">
    <property type="component" value="Unassembled WGS sequence"/>
</dbReference>
<reference evidence="2" key="1">
    <citation type="submission" date="2022-06" db="EMBL/GenBank/DDBJ databases">
        <title>Devosia sp. XJ19-45 genome assembly.</title>
        <authorList>
            <person name="Li B."/>
            <person name="Cai M."/>
            <person name="Nie G."/>
            <person name="Li W."/>
        </authorList>
    </citation>
    <scope>NUCLEOTIDE SEQUENCE</scope>
    <source>
        <strain evidence="2">XJ19-45</strain>
    </source>
</reference>
<dbReference type="AlphaFoldDB" id="A0A9Q4AKW2"/>
<keyword evidence="2" id="KW-0328">Glycosyltransferase</keyword>
<keyword evidence="2" id="KW-0808">Transferase</keyword>
<dbReference type="InterPro" id="IPR029044">
    <property type="entry name" value="Nucleotide-diphossugar_trans"/>
</dbReference>
<dbReference type="RefSeq" id="WP_254673279.1">
    <property type="nucleotide sequence ID" value="NZ_JAMWDU010000001.1"/>
</dbReference>
<evidence type="ECO:0000259" key="1">
    <source>
        <dbReference type="Pfam" id="PF00535"/>
    </source>
</evidence>
<dbReference type="SUPFAM" id="SSF53448">
    <property type="entry name" value="Nucleotide-diphospho-sugar transferases"/>
    <property type="match status" value="1"/>
</dbReference>
<feature type="domain" description="Glycosyltransferase 2-like" evidence="1">
    <location>
        <begin position="6"/>
        <end position="113"/>
    </location>
</feature>
<dbReference type="CDD" id="cd00761">
    <property type="entry name" value="Glyco_tranf_GTA_type"/>
    <property type="match status" value="1"/>
</dbReference>
<dbReference type="InterPro" id="IPR050834">
    <property type="entry name" value="Glycosyltransf_2"/>
</dbReference>